<comment type="caution">
    <text evidence="1">The sequence shown here is derived from an EMBL/GenBank/DDBJ whole genome shotgun (WGS) entry which is preliminary data.</text>
</comment>
<dbReference type="PaxDb" id="411902-CLOBOL_06529"/>
<dbReference type="EMBL" id="ABCC02000055">
    <property type="protein sequence ID" value="EDP13206.1"/>
    <property type="molecule type" value="Genomic_DNA"/>
</dbReference>
<proteinExistence type="predicted"/>
<evidence type="ECO:0000313" key="2">
    <source>
        <dbReference type="Proteomes" id="UP000005396"/>
    </source>
</evidence>
<sequence>MRKARKIHMHQTMFPLLIVNILENHATKERPLSVTEITEFVNREFGPFAMEKEQLMNRSTVTRILDAMEFWTEEGNLLNFKVTQCGSENKKLFCLERPKG</sequence>
<dbReference type="eggNOG" id="ENOG5030FU1">
    <property type="taxonomic scope" value="Bacteria"/>
</dbReference>
<dbReference type="Proteomes" id="UP000005396">
    <property type="component" value="Unassembled WGS sequence"/>
</dbReference>
<reference evidence="1 2" key="2">
    <citation type="submission" date="2007-09" db="EMBL/GenBank/DDBJ databases">
        <title>Draft genome sequence of Clostridium bolteae (ATCC BAA-613).</title>
        <authorList>
            <person name="Sudarsanam P."/>
            <person name="Ley R."/>
            <person name="Guruge J."/>
            <person name="Turnbaugh P.J."/>
            <person name="Mahowald M."/>
            <person name="Liep D."/>
            <person name="Gordon J."/>
        </authorList>
    </citation>
    <scope>NUCLEOTIDE SEQUENCE [LARGE SCALE GENOMIC DNA]</scope>
    <source>
        <strain evidence="2">ATCC BAA-613 / DSM 15670 / CCUG 46953 / JCM 12243 / WAL 16351</strain>
    </source>
</reference>
<dbReference type="HOGENOM" id="CLU_2435562_0_0_9"/>
<reference evidence="1 2" key="1">
    <citation type="submission" date="2007-08" db="EMBL/GenBank/DDBJ databases">
        <authorList>
            <person name="Fulton L."/>
            <person name="Clifton S."/>
            <person name="Fulton B."/>
            <person name="Xu J."/>
            <person name="Minx P."/>
            <person name="Pepin K.H."/>
            <person name="Johnson M."/>
            <person name="Thiruvilangam P."/>
            <person name="Bhonagiri V."/>
            <person name="Nash W.E."/>
            <person name="Mardis E.R."/>
            <person name="Wilson R.K."/>
        </authorList>
    </citation>
    <scope>NUCLEOTIDE SEQUENCE [LARGE SCALE GENOMIC DNA]</scope>
    <source>
        <strain evidence="2">ATCC BAA-613 / DSM 15670 / CCUG 46953 / JCM 12243 / WAL 16351</strain>
    </source>
</reference>
<organism evidence="1 2">
    <name type="scientific">Enterocloster bolteae (strain ATCC BAA-613 / DSM 15670 / CCUG 46953 / JCM 12243 / WAL 16351)</name>
    <name type="common">Clostridium bolteae</name>
    <dbReference type="NCBI Taxonomy" id="411902"/>
    <lineage>
        <taxon>Bacteria</taxon>
        <taxon>Bacillati</taxon>
        <taxon>Bacillota</taxon>
        <taxon>Clostridia</taxon>
        <taxon>Lachnospirales</taxon>
        <taxon>Lachnospiraceae</taxon>
        <taxon>Enterocloster</taxon>
    </lineage>
</organism>
<gene>
    <name evidence="1" type="ORF">CLOBOL_06529</name>
</gene>
<name>A8S386_ENTBW</name>
<dbReference type="AlphaFoldDB" id="A8S386"/>
<evidence type="ECO:0000313" key="1">
    <source>
        <dbReference type="EMBL" id="EDP13206.1"/>
    </source>
</evidence>
<protein>
    <submittedName>
        <fullName evidence="1">Uncharacterized protein</fullName>
    </submittedName>
</protein>
<accession>A8S386</accession>